<dbReference type="InterPro" id="IPR037066">
    <property type="entry name" value="Plug_dom_sf"/>
</dbReference>
<evidence type="ECO:0000256" key="1">
    <source>
        <dbReference type="ARBA" id="ARBA00004571"/>
    </source>
</evidence>
<dbReference type="RefSeq" id="WP_342693076.1">
    <property type="nucleotide sequence ID" value="NZ_JBCGDP010000021.1"/>
</dbReference>
<keyword evidence="3 7" id="KW-1134">Transmembrane beta strand</keyword>
<evidence type="ECO:0000313" key="11">
    <source>
        <dbReference type="Proteomes" id="UP001468798"/>
    </source>
</evidence>
<proteinExistence type="inferred from homology"/>
<protein>
    <submittedName>
        <fullName evidence="10">TonB-dependent receptor</fullName>
    </submittedName>
</protein>
<keyword evidence="2 7" id="KW-0813">Transport</keyword>
<dbReference type="InterPro" id="IPR023996">
    <property type="entry name" value="TonB-dep_OMP_SusC/RagA"/>
</dbReference>
<dbReference type="Pfam" id="PF13715">
    <property type="entry name" value="CarbopepD_reg_2"/>
    <property type="match status" value="1"/>
</dbReference>
<dbReference type="InterPro" id="IPR012910">
    <property type="entry name" value="Plug_dom"/>
</dbReference>
<reference evidence="10 11" key="1">
    <citation type="submission" date="2024-03" db="EMBL/GenBank/DDBJ databases">
        <title>Two novel species of the genus Flavobacterium exhibiting potentially degradation of complex polysaccharides.</title>
        <authorList>
            <person name="Lian X."/>
        </authorList>
    </citation>
    <scope>NUCLEOTIDE SEQUENCE [LARGE SCALE GENOMIC DNA]</scope>
    <source>
        <strain evidence="10 11">N6</strain>
    </source>
</reference>
<comment type="similarity">
    <text evidence="7">Belongs to the TonB-dependent receptor family.</text>
</comment>
<organism evidence="10 11">
    <name type="scientific">Flavobacterium polysaccharolyticum</name>
    <dbReference type="NCBI Taxonomy" id="3133148"/>
    <lineage>
        <taxon>Bacteria</taxon>
        <taxon>Pseudomonadati</taxon>
        <taxon>Bacteroidota</taxon>
        <taxon>Flavobacteriia</taxon>
        <taxon>Flavobacteriales</taxon>
        <taxon>Flavobacteriaceae</taxon>
        <taxon>Flavobacterium</taxon>
    </lineage>
</organism>
<evidence type="ECO:0000256" key="2">
    <source>
        <dbReference type="ARBA" id="ARBA00022448"/>
    </source>
</evidence>
<keyword evidence="5 7" id="KW-0472">Membrane</keyword>
<dbReference type="Proteomes" id="UP001468798">
    <property type="component" value="Unassembled WGS sequence"/>
</dbReference>
<dbReference type="Gene3D" id="2.40.170.20">
    <property type="entry name" value="TonB-dependent receptor, beta-barrel domain"/>
    <property type="match status" value="1"/>
</dbReference>
<gene>
    <name evidence="10" type="ORF">WFZ86_17210</name>
</gene>
<dbReference type="NCBIfam" id="TIGR04056">
    <property type="entry name" value="OMP_RagA_SusC"/>
    <property type="match status" value="1"/>
</dbReference>
<dbReference type="Gene3D" id="2.170.130.10">
    <property type="entry name" value="TonB-dependent receptor, plug domain"/>
    <property type="match status" value="1"/>
</dbReference>
<dbReference type="Pfam" id="PF07715">
    <property type="entry name" value="Plug"/>
    <property type="match status" value="1"/>
</dbReference>
<name>A0ABU9NSA9_9FLAO</name>
<comment type="subcellular location">
    <subcellularLocation>
        <location evidence="1 7">Cell outer membrane</location>
        <topology evidence="1 7">Multi-pass membrane protein</topology>
    </subcellularLocation>
</comment>
<evidence type="ECO:0000256" key="4">
    <source>
        <dbReference type="ARBA" id="ARBA00022692"/>
    </source>
</evidence>
<feature type="signal peptide" evidence="8">
    <location>
        <begin position="1"/>
        <end position="21"/>
    </location>
</feature>
<dbReference type="InterPro" id="IPR023997">
    <property type="entry name" value="TonB-dep_OMP_SusC/RagA_CS"/>
</dbReference>
<feature type="domain" description="TonB-dependent receptor plug" evidence="9">
    <location>
        <begin position="112"/>
        <end position="228"/>
    </location>
</feature>
<feature type="chain" id="PRO_5046592117" evidence="8">
    <location>
        <begin position="22"/>
        <end position="984"/>
    </location>
</feature>
<evidence type="ECO:0000313" key="10">
    <source>
        <dbReference type="EMBL" id="MEM0578246.1"/>
    </source>
</evidence>
<evidence type="ECO:0000256" key="7">
    <source>
        <dbReference type="PROSITE-ProRule" id="PRU01360"/>
    </source>
</evidence>
<dbReference type="EMBL" id="JBCGDP010000021">
    <property type="protein sequence ID" value="MEM0578246.1"/>
    <property type="molecule type" value="Genomic_DNA"/>
</dbReference>
<keyword evidence="10" id="KW-0675">Receptor</keyword>
<sequence length="984" mass="107694">MKKINYLLVAFFMIFCTTSWSQNKVKGVVLDESNFPLAGVNITVKAKKNAVTTDFDGHFSIEASIGEVIEFSYLGMKNQQKIIIDKDDLKIILKSDDNQLKDVVVIGYGTAKKKDITGAVTSIKNEEFNKGIVTSPEQLIQGKVSGVNITSASGEPGSTQTISIRGQGGIRTGNSPLFVIDGFAIDNSTTGGATNPLSFINADDIESIDVLKDASATAIYGSRGANGVIIVTTKRGKSGKSQISFSTSMASSTIARELPVFGADEFRKQVVALGGALTDLGGNTNWQKEITRLAITQNHNFTMNGGTDNLTYYASIGALNQEGIIRNNNLKRVTGRINLTQKALNGKLKIDYNLNVTNSLSDRPNIETLIGSAISLNPTYSARDLAGNPTVFSDVENPLITLKLYSDKTETNRIIANISPSYEIIKGLTYKLNFGIDRSNADQDIQNLPSTIPFKEGRLDAYYFKNNNRLIENYLTYTKDFGNHNVSAMAGHSYQKNYIQTRNWSINKFTDNGIEPVYNPGLGQDLTFINNRPGGSAAINELQSYFGRIGYNYNQKYLLTATFRADGSSKFGDNNKYGYFPSFAAGWVISEEKFMKETPFSNLKLRAGWGQTGNQEIPSKITQSSSTVSVSSGTSYPLDPSTTYYGGATYARLANPNIQWEVSTQSNIGLDFGLFNDALTGTIDYFNKETSKILMKVVPADPIKPATTYWTNVEDMTITNKGLEIALDYKHKFENGLSVGIGGNMSFIDNKIKNLPYTILTTGTASGSGLSSAAINGYMSGQPIGTFYLKEFIGIDETTGLSKYRDTNNDGIVNDSDRIIAGTALPDKLYNFYGNLGYKGFDLSFNFNGVSGNKIYDNTANSNFYRAKLVKSVNTTAAATEYPKESNTNPASVSTRYLKDGAYLRLNNLSLGYNFDMNAIGLSNWIKTMRFSITGQNLFVITKYDGYDPEVNTDRSSDGISSYGIDYLSYPKARTILLGLNVSL</sequence>
<dbReference type="NCBIfam" id="TIGR04057">
    <property type="entry name" value="SusC_RagA_signa"/>
    <property type="match status" value="1"/>
</dbReference>
<dbReference type="PROSITE" id="PS52016">
    <property type="entry name" value="TONB_DEPENDENT_REC_3"/>
    <property type="match status" value="1"/>
</dbReference>
<evidence type="ECO:0000256" key="5">
    <source>
        <dbReference type="ARBA" id="ARBA00023136"/>
    </source>
</evidence>
<dbReference type="Gene3D" id="2.60.40.1120">
    <property type="entry name" value="Carboxypeptidase-like, regulatory domain"/>
    <property type="match status" value="1"/>
</dbReference>
<evidence type="ECO:0000259" key="9">
    <source>
        <dbReference type="Pfam" id="PF07715"/>
    </source>
</evidence>
<keyword evidence="4 7" id="KW-0812">Transmembrane</keyword>
<keyword evidence="11" id="KW-1185">Reference proteome</keyword>
<dbReference type="InterPro" id="IPR036942">
    <property type="entry name" value="Beta-barrel_TonB_sf"/>
</dbReference>
<keyword evidence="8" id="KW-0732">Signal</keyword>
<dbReference type="InterPro" id="IPR008969">
    <property type="entry name" value="CarboxyPept-like_regulatory"/>
</dbReference>
<evidence type="ECO:0000256" key="8">
    <source>
        <dbReference type="SAM" id="SignalP"/>
    </source>
</evidence>
<evidence type="ECO:0000256" key="6">
    <source>
        <dbReference type="ARBA" id="ARBA00023237"/>
    </source>
</evidence>
<dbReference type="InterPro" id="IPR039426">
    <property type="entry name" value="TonB-dep_rcpt-like"/>
</dbReference>
<accession>A0ABU9NSA9</accession>
<keyword evidence="6 7" id="KW-0998">Cell outer membrane</keyword>
<evidence type="ECO:0000256" key="3">
    <source>
        <dbReference type="ARBA" id="ARBA00022452"/>
    </source>
</evidence>
<comment type="caution">
    <text evidence="10">The sequence shown here is derived from an EMBL/GenBank/DDBJ whole genome shotgun (WGS) entry which is preliminary data.</text>
</comment>
<dbReference type="SUPFAM" id="SSF49464">
    <property type="entry name" value="Carboxypeptidase regulatory domain-like"/>
    <property type="match status" value="1"/>
</dbReference>
<dbReference type="SUPFAM" id="SSF56935">
    <property type="entry name" value="Porins"/>
    <property type="match status" value="1"/>
</dbReference>